<reference evidence="2" key="1">
    <citation type="submission" date="2016-03" db="EMBL/GenBank/DDBJ databases">
        <title>Characterization of Acinetobacter baumannii phage vB_AbaM_ME3.</title>
        <authorList>
            <person name="Buttimer C.T.H."/>
            <person name="Elbreki M."/>
            <person name="Coffey A."/>
        </authorList>
    </citation>
    <scope>NUCLEOTIDE SEQUENCE [LARGE SCALE GENOMIC DNA]</scope>
</reference>
<evidence type="ECO:0000313" key="1">
    <source>
        <dbReference type="EMBL" id="AND75440.1"/>
    </source>
</evidence>
<dbReference type="EMBL" id="KU935715">
    <property type="protein sequence ID" value="AND75440.1"/>
    <property type="molecule type" value="Genomic_DNA"/>
</dbReference>
<accession>A0A172Q0P5</accession>
<sequence length="92" mass="10222">MFITITKLKELIIDGLEITPKPNTNSIIIDDKEYKLKYSSLLSSVTKGVQATTLEVCNKKGRLKFTFIGSTGIVQEFSITHTTKSLAELVTK</sequence>
<organism evidence="1 2">
    <name type="scientific">Acinetobacter phage vB_AbaM_ME3</name>
    <dbReference type="NCBI Taxonomy" id="1837876"/>
    <lineage>
        <taxon>Viruses</taxon>
        <taxon>Duplodnaviria</taxon>
        <taxon>Heunggongvirae</taxon>
        <taxon>Uroviricota</taxon>
        <taxon>Caudoviricetes</taxon>
        <taxon>Metrivirus</taxon>
        <taxon>Metrivirus ME3</taxon>
    </lineage>
</organism>
<name>A0A172Q0P5_9CAUD</name>
<protein>
    <submittedName>
        <fullName evidence="1">Uncharacterized protein</fullName>
    </submittedName>
</protein>
<proteinExistence type="predicted"/>
<keyword evidence="2" id="KW-1185">Reference proteome</keyword>
<gene>
    <name evidence="1" type="ORF">ME3_279</name>
</gene>
<dbReference type="Proteomes" id="UP000225947">
    <property type="component" value="Segment"/>
</dbReference>
<evidence type="ECO:0000313" key="2">
    <source>
        <dbReference type="Proteomes" id="UP000225947"/>
    </source>
</evidence>